<dbReference type="EMBL" id="ACYE01000049">
    <property type="protein sequence ID" value="EFE44428.1"/>
    <property type="molecule type" value="Genomic_DNA"/>
</dbReference>
<reference evidence="2" key="1">
    <citation type="journal article" date="2011" name="Genome Biol.">
        <title>Comparative and functional genomics provide insights into the pathogenicity of dermatophytic fungi.</title>
        <authorList>
            <person name="Burmester A."/>
            <person name="Shelest E."/>
            <person name="Gloeckner G."/>
            <person name="Heddergott C."/>
            <person name="Schindler S."/>
            <person name="Staib P."/>
            <person name="Heidel A."/>
            <person name="Felder M."/>
            <person name="Petzold A."/>
            <person name="Szafranski K."/>
            <person name="Feuermann M."/>
            <person name="Pedruzzi I."/>
            <person name="Priebe S."/>
            <person name="Groth M."/>
            <person name="Winkler R."/>
            <person name="Li W."/>
            <person name="Kniemeyer O."/>
            <person name="Schroeckh V."/>
            <person name="Hertweck C."/>
            <person name="Hube B."/>
            <person name="White T.C."/>
            <person name="Platzer M."/>
            <person name="Guthke R."/>
            <person name="Heitman J."/>
            <person name="Woestemeyer J."/>
            <person name="Zipfel P.F."/>
            <person name="Monod M."/>
            <person name="Brakhage A.A."/>
        </authorList>
    </citation>
    <scope>NUCLEOTIDE SEQUENCE [LARGE SCALE GENOMIC DNA]</scope>
    <source>
        <strain evidence="2">HKI 0517</strain>
    </source>
</reference>
<evidence type="ECO:0000313" key="1">
    <source>
        <dbReference type="EMBL" id="EFE44428.1"/>
    </source>
</evidence>
<gene>
    <name evidence="1" type="ORF">TRV_00777</name>
</gene>
<comment type="caution">
    <text evidence="1">The sequence shown here is derived from an EMBL/GenBank/DDBJ whole genome shotgun (WGS) entry which is preliminary data.</text>
</comment>
<sequence>LTNFSDLPWLRWARPNFSSKARQGKAGQAGFKGRQAGGGSSSFSVCFAGILRRARPVLAWSRASFPAFFARYIISPEHETCLYRSSLTLFDSPASALLLRVSIALATVVISPSFPPFLYIPLC</sequence>
<dbReference type="RefSeq" id="XP_003025039.1">
    <property type="nucleotide sequence ID" value="XM_003024993.1"/>
</dbReference>
<evidence type="ECO:0000313" key="2">
    <source>
        <dbReference type="Proteomes" id="UP000008383"/>
    </source>
</evidence>
<organism evidence="1 2">
    <name type="scientific">Trichophyton verrucosum (strain HKI 0517)</name>
    <dbReference type="NCBI Taxonomy" id="663202"/>
    <lineage>
        <taxon>Eukaryota</taxon>
        <taxon>Fungi</taxon>
        <taxon>Dikarya</taxon>
        <taxon>Ascomycota</taxon>
        <taxon>Pezizomycotina</taxon>
        <taxon>Eurotiomycetes</taxon>
        <taxon>Eurotiomycetidae</taxon>
        <taxon>Onygenales</taxon>
        <taxon>Arthrodermataceae</taxon>
        <taxon>Trichophyton</taxon>
    </lineage>
</organism>
<name>D4D130_TRIVH</name>
<accession>D4D130</accession>
<dbReference type="GeneID" id="9580546"/>
<keyword evidence="2" id="KW-1185">Reference proteome</keyword>
<dbReference type="HOGENOM" id="CLU_142946_0_0_1"/>
<feature type="non-terminal residue" evidence="1">
    <location>
        <position position="1"/>
    </location>
</feature>
<protein>
    <submittedName>
        <fullName evidence="1">Uncharacterized protein</fullName>
    </submittedName>
</protein>
<dbReference type="AlphaFoldDB" id="D4D130"/>
<proteinExistence type="predicted"/>
<dbReference type="KEGG" id="tve:TRV_00777"/>
<dbReference type="Proteomes" id="UP000008383">
    <property type="component" value="Unassembled WGS sequence"/>
</dbReference>